<dbReference type="Pfam" id="PF20700">
    <property type="entry name" value="Mutator"/>
    <property type="match status" value="1"/>
</dbReference>
<sequence>MGWQKRGKGHNSSTGQGAVMSLSSGKILDFTTRTKTCRHCTYAKKNGSKAKKHDCRKNHFGSSKAMEPAAAVHLFTKALKSKVKFSVYTGDKDSTTAAHIKENGPYPVEKWTDTVHAKRSLTTKLMNLSQRGKFTNSSILSQKVINYLVKCFSYSVSQNKGNPDKLKNSLLSKVPHAFGKHHLCSELWCRAQNDDNYKHSDLPYGKDLYGEEIKTALARIFDEYCTDLVIQKLSPAANSQRNESLNSVIGSKNPKIRYYGGSESSDFRIACGISQANLGYQYISHTLQSLNIEPGKHISKEQLKEIETHIPKYTQRPISTKFSYNKNNICNFIIYDIETNTTGKRAEICQLSAIDQLGSNSFNTYILPSNDIDIYATRVNGLSVRVLNGQRILFKENEPVVSVSLEKAPADFVDFLQQAVRNIKTLGMNDITDNVYTIMIGHNSLFDAPTLLRQALRLGDGSMSKCNQASIYQTPFQETYDAHDALEDVKALRKIVFDSSVNFSNEILVGNVLSVEHVKNDTKYLDHRHELLQTFKGKLYHEKEKDYPVTKSMCEKIAMAGLSYQDLKMCSQGLMEIPWLEFYLFRHRLQQAKLLESPKLLVSCPEL</sequence>
<dbReference type="InParanoid" id="A0A6P8ITJ7"/>
<keyword evidence="2" id="KW-1185">Reference proteome</keyword>
<evidence type="ECO:0000259" key="1">
    <source>
        <dbReference type="Pfam" id="PF20700"/>
    </source>
</evidence>
<dbReference type="SUPFAM" id="SSF53098">
    <property type="entry name" value="Ribonuclease H-like"/>
    <property type="match status" value="1"/>
</dbReference>
<dbReference type="InterPro" id="IPR036397">
    <property type="entry name" value="RNaseH_sf"/>
</dbReference>
<organism evidence="2 3">
    <name type="scientific">Actinia tenebrosa</name>
    <name type="common">Australian red waratah sea anemone</name>
    <dbReference type="NCBI Taxonomy" id="6105"/>
    <lineage>
        <taxon>Eukaryota</taxon>
        <taxon>Metazoa</taxon>
        <taxon>Cnidaria</taxon>
        <taxon>Anthozoa</taxon>
        <taxon>Hexacorallia</taxon>
        <taxon>Actiniaria</taxon>
        <taxon>Actiniidae</taxon>
        <taxon>Actinia</taxon>
    </lineage>
</organism>
<evidence type="ECO:0000313" key="2">
    <source>
        <dbReference type="Proteomes" id="UP000515163"/>
    </source>
</evidence>
<evidence type="ECO:0000313" key="3">
    <source>
        <dbReference type="RefSeq" id="XP_031570272.1"/>
    </source>
</evidence>
<dbReference type="InterPro" id="IPR012337">
    <property type="entry name" value="RNaseH-like_sf"/>
</dbReference>
<feature type="domain" description="Mutator-like transposase" evidence="1">
    <location>
        <begin position="1"/>
        <end position="189"/>
    </location>
</feature>
<dbReference type="OrthoDB" id="5976735at2759"/>
<dbReference type="Proteomes" id="UP000515163">
    <property type="component" value="Unplaced"/>
</dbReference>
<accession>A0A6P8ITJ7</accession>
<dbReference type="AlphaFoldDB" id="A0A6P8ITJ7"/>
<name>A0A6P8ITJ7_ACTTE</name>
<dbReference type="InterPro" id="IPR049012">
    <property type="entry name" value="Mutator_transp_dom"/>
</dbReference>
<proteinExistence type="predicted"/>
<gene>
    <name evidence="3" type="primary">LOC116304652</name>
</gene>
<reference evidence="3" key="1">
    <citation type="submission" date="2025-08" db="UniProtKB">
        <authorList>
            <consortium name="RefSeq"/>
        </authorList>
    </citation>
    <scope>IDENTIFICATION</scope>
    <source>
        <tissue evidence="3">Tentacle</tissue>
    </source>
</reference>
<protein>
    <submittedName>
        <fullName evidence="3">Uncharacterized protein LOC116304652</fullName>
    </submittedName>
</protein>
<dbReference type="GeneID" id="116304652"/>
<dbReference type="GO" id="GO:0003676">
    <property type="term" value="F:nucleic acid binding"/>
    <property type="evidence" value="ECO:0007669"/>
    <property type="project" value="InterPro"/>
</dbReference>
<dbReference type="RefSeq" id="XP_031570272.1">
    <property type="nucleotide sequence ID" value="XM_031714412.1"/>
</dbReference>
<dbReference type="KEGG" id="aten:116304652"/>
<dbReference type="Gene3D" id="3.30.420.10">
    <property type="entry name" value="Ribonuclease H-like superfamily/Ribonuclease H"/>
    <property type="match status" value="1"/>
</dbReference>